<dbReference type="HOGENOM" id="CLU_1289631_0_0_1"/>
<dbReference type="AlphaFoldDB" id="F8PAM4"/>
<dbReference type="KEGG" id="sla:SERLADRAFT_442685"/>
<gene>
    <name evidence="1" type="ORF">SERLADRAFT_442685</name>
</gene>
<dbReference type="Proteomes" id="UP000008064">
    <property type="component" value="Unassembled WGS sequence"/>
</dbReference>
<dbReference type="RefSeq" id="XP_007323297.1">
    <property type="nucleotide sequence ID" value="XM_007323235.1"/>
</dbReference>
<reference evidence="1" key="1">
    <citation type="submission" date="2011-04" db="EMBL/GenBank/DDBJ databases">
        <title>Evolution of plant cell wall degrading machinery underlies the functional diversity of forest fungi.</title>
        <authorList>
            <consortium name="US DOE Joint Genome Institute (JGI-PGF)"/>
            <person name="Eastwood D.C."/>
            <person name="Floudas D."/>
            <person name="Binder M."/>
            <person name="Majcherczyk A."/>
            <person name="Schneider P."/>
            <person name="Aerts A."/>
            <person name="Asiegbu F.O."/>
            <person name="Baker S.E."/>
            <person name="Barry K."/>
            <person name="Bendiksby M."/>
            <person name="Blumentritt M."/>
            <person name="Coutinho P.M."/>
            <person name="Cullen D."/>
            <person name="Cullen D."/>
            <person name="Gathman A."/>
            <person name="Goodell B."/>
            <person name="Henrissat B."/>
            <person name="Ihrmark K."/>
            <person name="Kauserud H."/>
            <person name="Kohler A."/>
            <person name="LaButti K."/>
            <person name="Lapidus A."/>
            <person name="Lavin J.L."/>
            <person name="Lee Y.-H."/>
            <person name="Lindquist E."/>
            <person name="Lilly W."/>
            <person name="Lucas S."/>
            <person name="Morin E."/>
            <person name="Murat C."/>
            <person name="Oguiza J.A."/>
            <person name="Park J."/>
            <person name="Pisabarro A.G."/>
            <person name="Riley R."/>
            <person name="Rosling A."/>
            <person name="Salamov A."/>
            <person name="Schmidt O."/>
            <person name="Schmutz J."/>
            <person name="Skrede I."/>
            <person name="Stenlid J."/>
            <person name="Wiebenga A."/>
            <person name="Xie X."/>
            <person name="Kues U."/>
            <person name="Hibbett D.S."/>
            <person name="Hoffmeister D."/>
            <person name="Hogberg N."/>
            <person name="Martin F."/>
            <person name="Grigoriev I.V."/>
            <person name="Watkinson S.C."/>
        </authorList>
    </citation>
    <scope>NUCLEOTIDE SEQUENCE</scope>
    <source>
        <strain evidence="1">S7.9</strain>
    </source>
</reference>
<accession>F8PAM4</accession>
<evidence type="ECO:0000313" key="1">
    <source>
        <dbReference type="EMBL" id="EGO19862.1"/>
    </source>
</evidence>
<dbReference type="EMBL" id="GL945442">
    <property type="protein sequence ID" value="EGO19862.1"/>
    <property type="molecule type" value="Genomic_DNA"/>
</dbReference>
<protein>
    <submittedName>
        <fullName evidence="1">Uncharacterized protein</fullName>
    </submittedName>
</protein>
<sequence length="214" mass="22411">MPFRRDVNPALVPPFEWQAGINPTGTGNCDGAVNGTNEQPILIPCTCPPNSTVFLAALNRNVAAGFVTTNPNITISFPTDNSTASQNTRLHAASVTLLNLNGPGEGCPIQATTYAAQQQAINDEVISSSTYSSASSTTASITSTTLSFSFPSATPSINGTAPTSHSSNCVTCVIGSAYAECCMVYEIVTIHTLAVRQRKGANGSKELQIERRIP</sequence>
<proteinExistence type="predicted"/>
<dbReference type="OrthoDB" id="2140240at2759"/>
<organism>
    <name type="scientific">Serpula lacrymans var. lacrymans (strain S7.9)</name>
    <name type="common">Dry rot fungus</name>
    <dbReference type="NCBI Taxonomy" id="578457"/>
    <lineage>
        <taxon>Eukaryota</taxon>
        <taxon>Fungi</taxon>
        <taxon>Dikarya</taxon>
        <taxon>Basidiomycota</taxon>
        <taxon>Agaricomycotina</taxon>
        <taxon>Agaricomycetes</taxon>
        <taxon>Agaricomycetidae</taxon>
        <taxon>Boletales</taxon>
        <taxon>Coniophorineae</taxon>
        <taxon>Serpulaceae</taxon>
        <taxon>Serpula</taxon>
    </lineage>
</organism>
<name>F8PAM4_SERL9</name>
<dbReference type="GeneID" id="18815767"/>